<protein>
    <recommendedName>
        <fullName evidence="3">Secreted protein</fullName>
    </recommendedName>
</protein>
<comment type="caution">
    <text evidence="1">The sequence shown here is derived from an EMBL/GenBank/DDBJ whole genome shotgun (WGS) entry which is preliminary data.</text>
</comment>
<organism evidence="1 2">
    <name type="scientific">Streptomyces cellulosae</name>
    <dbReference type="NCBI Taxonomy" id="1968"/>
    <lineage>
        <taxon>Bacteria</taxon>
        <taxon>Bacillati</taxon>
        <taxon>Actinomycetota</taxon>
        <taxon>Actinomycetes</taxon>
        <taxon>Kitasatosporales</taxon>
        <taxon>Streptomycetaceae</taxon>
        <taxon>Streptomyces</taxon>
    </lineage>
</organism>
<accession>A0ABW7Y2E3</accession>
<evidence type="ECO:0008006" key="3">
    <source>
        <dbReference type="Google" id="ProtNLM"/>
    </source>
</evidence>
<dbReference type="RefSeq" id="WP_398657272.1">
    <property type="nucleotide sequence ID" value="NZ_JBITDC010000006.1"/>
</dbReference>
<reference evidence="1 2" key="1">
    <citation type="submission" date="2024-10" db="EMBL/GenBank/DDBJ databases">
        <title>The Natural Products Discovery Center: Release of the First 8490 Sequenced Strains for Exploring Actinobacteria Biosynthetic Diversity.</title>
        <authorList>
            <person name="Kalkreuter E."/>
            <person name="Kautsar S.A."/>
            <person name="Yang D."/>
            <person name="Bader C.D."/>
            <person name="Teijaro C.N."/>
            <person name="Fluegel L."/>
            <person name="Davis C.M."/>
            <person name="Simpson J.R."/>
            <person name="Lauterbach L."/>
            <person name="Steele A.D."/>
            <person name="Gui C."/>
            <person name="Meng S."/>
            <person name="Li G."/>
            <person name="Viehrig K."/>
            <person name="Ye F."/>
            <person name="Su P."/>
            <person name="Kiefer A.F."/>
            <person name="Nichols A."/>
            <person name="Cepeda A.J."/>
            <person name="Yan W."/>
            <person name="Fan B."/>
            <person name="Jiang Y."/>
            <person name="Adhikari A."/>
            <person name="Zheng C.-J."/>
            <person name="Schuster L."/>
            <person name="Cowan T.M."/>
            <person name="Smanski M.J."/>
            <person name="Chevrette M.G."/>
            <person name="De Carvalho L.P.S."/>
            <person name="Shen B."/>
        </authorList>
    </citation>
    <scope>NUCLEOTIDE SEQUENCE [LARGE SCALE GENOMIC DNA]</scope>
    <source>
        <strain evidence="1 2">NPDC051599</strain>
    </source>
</reference>
<dbReference type="Proteomes" id="UP001612415">
    <property type="component" value="Unassembled WGS sequence"/>
</dbReference>
<dbReference type="EMBL" id="JBITDC010000006">
    <property type="protein sequence ID" value="MFI5676537.1"/>
    <property type="molecule type" value="Genomic_DNA"/>
</dbReference>
<evidence type="ECO:0000313" key="1">
    <source>
        <dbReference type="EMBL" id="MFI5676537.1"/>
    </source>
</evidence>
<gene>
    <name evidence="1" type="ORF">ACIA8P_17965</name>
</gene>
<sequence length="168" mass="18810">MIKRTLQFEYMFDVIFDDRSLLTLHWGNRMPKTRNMARLASFAIPTLVMAAVVTTPADAAPALRAKCATTGAEGDNLAYWSGTVRTLDFTMSLNDNLADGHHARARLITKDNNGNTRYWAWHSDTDGANNGWKQFFLTAEDINGITNFGVQVARFEGDTVLNSCTDWK</sequence>
<proteinExistence type="predicted"/>
<keyword evidence="2" id="KW-1185">Reference proteome</keyword>
<evidence type="ECO:0000313" key="2">
    <source>
        <dbReference type="Proteomes" id="UP001612415"/>
    </source>
</evidence>
<name>A0ABW7Y2E3_STRCE</name>